<dbReference type="GO" id="GO:0051301">
    <property type="term" value="P:cell division"/>
    <property type="evidence" value="ECO:0007669"/>
    <property type="project" value="UniProtKB-KW"/>
</dbReference>
<feature type="region of interest" description="Disordered" evidence="5">
    <location>
        <begin position="1"/>
        <end position="53"/>
    </location>
</feature>
<dbReference type="InterPro" id="IPR036915">
    <property type="entry name" value="Cyclin-like_sf"/>
</dbReference>
<dbReference type="Pfam" id="PF02984">
    <property type="entry name" value="Cyclin_C"/>
    <property type="match status" value="1"/>
</dbReference>
<dbReference type="InterPro" id="IPR006671">
    <property type="entry name" value="Cyclin_N"/>
</dbReference>
<reference evidence="8 9" key="1">
    <citation type="submission" date="2024-03" db="EMBL/GenBank/DDBJ databases">
        <title>Complete genome sequence of the green alga Chloropicon roscoffensis RCC1871.</title>
        <authorList>
            <person name="Lemieux C."/>
            <person name="Pombert J.-F."/>
            <person name="Otis C."/>
            <person name="Turmel M."/>
        </authorList>
    </citation>
    <scope>NUCLEOTIDE SEQUENCE [LARGE SCALE GENOMIC DNA]</scope>
    <source>
        <strain evidence="8 9">RCC1871</strain>
    </source>
</reference>
<dbReference type="PANTHER" id="PTHR10177">
    <property type="entry name" value="CYCLINS"/>
    <property type="match status" value="1"/>
</dbReference>
<evidence type="ECO:0000256" key="4">
    <source>
        <dbReference type="RuleBase" id="RU000383"/>
    </source>
</evidence>
<proteinExistence type="inferred from homology"/>
<dbReference type="SUPFAM" id="SSF47954">
    <property type="entry name" value="Cyclin-like"/>
    <property type="match status" value="2"/>
</dbReference>
<gene>
    <name evidence="8" type="ORF">HKI87_01g05280</name>
</gene>
<evidence type="ECO:0000259" key="6">
    <source>
        <dbReference type="SMART" id="SM00385"/>
    </source>
</evidence>
<dbReference type="InterPro" id="IPR004367">
    <property type="entry name" value="Cyclin_C-dom"/>
</dbReference>
<evidence type="ECO:0000256" key="1">
    <source>
        <dbReference type="ARBA" id="ARBA00022618"/>
    </source>
</evidence>
<dbReference type="CDD" id="cd20537">
    <property type="entry name" value="CYCLIN_CCNO-like_rpt2"/>
    <property type="match status" value="1"/>
</dbReference>
<keyword evidence="2 4" id="KW-0195">Cyclin</keyword>
<dbReference type="EMBL" id="CP151501">
    <property type="protein sequence ID" value="WZN59003.1"/>
    <property type="molecule type" value="Genomic_DNA"/>
</dbReference>
<dbReference type="Proteomes" id="UP001472866">
    <property type="component" value="Chromosome 01"/>
</dbReference>
<keyword evidence="3" id="KW-0131">Cell cycle</keyword>
<sequence length="466" mass="52164">MTQEPLRKRKRANRYGGGQTKSSFPAGSVPTAEDSGRVTRSKTKQHLASRAKMEVAAKTAIPADDKKRRVKSYISGTLEVLEGEVLATFEKTKVVAVVGSAEARDDSAAASMDRNGGPAPWTATTTECILRCDESPLAPSGRGGADKDNLQRGVPSCGAEIPEIQPGSHVRGDPQHRRTRRVVAPQGGAMQPKPRRPATKEDAEDLGRSFRFLSDKDEETRPDPRYLQRHDSKVLPQEYINSNMRTICCGWMVELSLEFKFQQETLMLGIRIFDRFLSLSLEPVSRRHLQLVAIASMLLASKMEEVSHPSVKDFSKMSADTFSPVDVKRMEVSVLQTLQYRIHSPCVGSYVSIVKEATDMDGRTYHLAMYLIELCALHYAFLSYHPSLVASSAIHLSRMRPWTDELERVTGYHEKQLRECSNFVAKVHHLACEENKPDAPVTPLKEKYRMHSKLCVSNEKPLKTQL</sequence>
<dbReference type="SMART" id="SM01332">
    <property type="entry name" value="Cyclin_C"/>
    <property type="match status" value="1"/>
</dbReference>
<feature type="compositionally biased region" description="Basic residues" evidence="5">
    <location>
        <begin position="39"/>
        <end position="49"/>
    </location>
</feature>
<evidence type="ECO:0000259" key="7">
    <source>
        <dbReference type="SMART" id="SM01332"/>
    </source>
</evidence>
<feature type="region of interest" description="Disordered" evidence="5">
    <location>
        <begin position="139"/>
        <end position="224"/>
    </location>
</feature>
<dbReference type="SMART" id="SM00385">
    <property type="entry name" value="CYCLIN"/>
    <property type="match status" value="2"/>
</dbReference>
<dbReference type="GO" id="GO:0016538">
    <property type="term" value="F:cyclin-dependent protein serine/threonine kinase regulator activity"/>
    <property type="evidence" value="ECO:0007669"/>
    <property type="project" value="InterPro"/>
</dbReference>
<dbReference type="AlphaFoldDB" id="A0AAX4NYM0"/>
<dbReference type="Pfam" id="PF00134">
    <property type="entry name" value="Cyclin_N"/>
    <property type="match status" value="1"/>
</dbReference>
<feature type="compositionally biased region" description="Basic and acidic residues" evidence="5">
    <location>
        <begin position="198"/>
        <end position="224"/>
    </location>
</feature>
<keyword evidence="9" id="KW-1185">Reference proteome</keyword>
<evidence type="ECO:0000256" key="5">
    <source>
        <dbReference type="SAM" id="MobiDB-lite"/>
    </source>
</evidence>
<feature type="domain" description="Cyclin C-terminal" evidence="7">
    <location>
        <begin position="332"/>
        <end position="462"/>
    </location>
</feature>
<dbReference type="FunFam" id="1.10.472.10:FF:000001">
    <property type="entry name" value="G2/mitotic-specific cyclin"/>
    <property type="match status" value="1"/>
</dbReference>
<name>A0AAX4NYM0_9CHLO</name>
<dbReference type="Gene3D" id="1.10.472.10">
    <property type="entry name" value="Cyclin-like"/>
    <property type="match status" value="2"/>
</dbReference>
<evidence type="ECO:0000313" key="9">
    <source>
        <dbReference type="Proteomes" id="UP001472866"/>
    </source>
</evidence>
<dbReference type="InterPro" id="IPR039361">
    <property type="entry name" value="Cyclin"/>
</dbReference>
<accession>A0AAX4NYM0</accession>
<evidence type="ECO:0000256" key="3">
    <source>
        <dbReference type="ARBA" id="ARBA00023306"/>
    </source>
</evidence>
<feature type="domain" description="Cyclin-like" evidence="6">
    <location>
        <begin position="250"/>
        <end position="336"/>
    </location>
</feature>
<protein>
    <submittedName>
        <fullName evidence="8">G2/mitotic-specific cyclin</fullName>
    </submittedName>
</protein>
<dbReference type="InterPro" id="IPR013763">
    <property type="entry name" value="Cyclin-like_dom"/>
</dbReference>
<organism evidence="8 9">
    <name type="scientific">Chloropicon roscoffensis</name>
    <dbReference type="NCBI Taxonomy" id="1461544"/>
    <lineage>
        <taxon>Eukaryota</taxon>
        <taxon>Viridiplantae</taxon>
        <taxon>Chlorophyta</taxon>
        <taxon>Chloropicophyceae</taxon>
        <taxon>Chloropicales</taxon>
        <taxon>Chloropicaceae</taxon>
        <taxon>Chloropicon</taxon>
    </lineage>
</organism>
<evidence type="ECO:0000256" key="2">
    <source>
        <dbReference type="ARBA" id="ARBA00023127"/>
    </source>
</evidence>
<evidence type="ECO:0000313" key="8">
    <source>
        <dbReference type="EMBL" id="WZN59003.1"/>
    </source>
</evidence>
<comment type="similarity">
    <text evidence="4">Belongs to the cyclin family.</text>
</comment>
<dbReference type="GO" id="GO:0044772">
    <property type="term" value="P:mitotic cell cycle phase transition"/>
    <property type="evidence" value="ECO:0007669"/>
    <property type="project" value="InterPro"/>
</dbReference>
<feature type="domain" description="Cyclin-like" evidence="6">
    <location>
        <begin position="349"/>
        <end position="426"/>
    </location>
</feature>
<keyword evidence="1" id="KW-0132">Cell division</keyword>